<keyword evidence="1" id="KW-1133">Transmembrane helix</keyword>
<dbReference type="PANTHER" id="PTHR43685">
    <property type="entry name" value="GLYCOSYLTRANSFERASE"/>
    <property type="match status" value="1"/>
</dbReference>
<evidence type="ECO:0000313" key="3">
    <source>
        <dbReference type="EMBL" id="SHO73095.1"/>
    </source>
</evidence>
<dbReference type="PANTHER" id="PTHR43685:SF2">
    <property type="entry name" value="GLYCOSYLTRANSFERASE 2-LIKE DOMAIN-CONTAINING PROTEIN"/>
    <property type="match status" value="1"/>
</dbReference>
<dbReference type="InterPro" id="IPR001173">
    <property type="entry name" value="Glyco_trans_2-like"/>
</dbReference>
<proteinExistence type="predicted"/>
<name>A0A1M7ZW33_9FLAO</name>
<sequence>MLSVLIPTYNYNVYPLVIALKSQADVLDIAYEILVLDDGGSLYLEENRKINDLENCFFFENKINSGRSKVRNSLSSRAKFNWLLFLDSDTFPKNSDFIRKYIQHISPKTEVIYGGIEYQKEEPEKNKLLRWVYGKKRETLSVKKRNKNKYLTFLTLNFLIKKSVFNSVKFNENIPNLRHEDTLFSYDLYQNNIPINHIKNVVIHLGLDDNMVFLKKSKESIEGLFFLLNKNLIDNNYVKLSKYGSIIINLHLSFLLIFFFKIFEVKIERNLLSKKPNLFLFDFYRLCYFCLLNQKRHV</sequence>
<feature type="domain" description="Glycosyltransferase 2-like" evidence="2">
    <location>
        <begin position="3"/>
        <end position="158"/>
    </location>
</feature>
<dbReference type="EMBL" id="FRYK01000002">
    <property type="protein sequence ID" value="SHO73095.1"/>
    <property type="molecule type" value="Genomic_DNA"/>
</dbReference>
<keyword evidence="1" id="KW-0812">Transmembrane</keyword>
<dbReference type="GO" id="GO:0016740">
    <property type="term" value="F:transferase activity"/>
    <property type="evidence" value="ECO:0007669"/>
    <property type="project" value="UniProtKB-KW"/>
</dbReference>
<keyword evidence="3" id="KW-0808">Transferase</keyword>
<protein>
    <submittedName>
        <fullName evidence="3">Glycosyltransferase, GT2 family</fullName>
    </submittedName>
</protein>
<keyword evidence="1" id="KW-0472">Membrane</keyword>
<dbReference type="Pfam" id="PF00535">
    <property type="entry name" value="Glycos_transf_2"/>
    <property type="match status" value="1"/>
</dbReference>
<evidence type="ECO:0000256" key="1">
    <source>
        <dbReference type="SAM" id="Phobius"/>
    </source>
</evidence>
<dbReference type="InterPro" id="IPR050834">
    <property type="entry name" value="Glycosyltransf_2"/>
</dbReference>
<accession>A0A1M7ZW33</accession>
<evidence type="ECO:0000259" key="2">
    <source>
        <dbReference type="Pfam" id="PF00535"/>
    </source>
</evidence>
<gene>
    <name evidence="3" type="ORF">SAMN05443547_1446</name>
</gene>
<dbReference type="OrthoDB" id="761861at2"/>
<evidence type="ECO:0000313" key="4">
    <source>
        <dbReference type="Proteomes" id="UP000184611"/>
    </source>
</evidence>
<dbReference type="STRING" id="416016.SAMN05443547_1446"/>
<dbReference type="Gene3D" id="3.90.550.10">
    <property type="entry name" value="Spore Coat Polysaccharide Biosynthesis Protein SpsA, Chain A"/>
    <property type="match status" value="1"/>
</dbReference>
<feature type="transmembrane region" description="Helical" evidence="1">
    <location>
        <begin position="243"/>
        <end position="263"/>
    </location>
</feature>
<organism evidence="3 4">
    <name type="scientific">Flavobacterium cucumis</name>
    <dbReference type="NCBI Taxonomy" id="416016"/>
    <lineage>
        <taxon>Bacteria</taxon>
        <taxon>Pseudomonadati</taxon>
        <taxon>Bacteroidota</taxon>
        <taxon>Flavobacteriia</taxon>
        <taxon>Flavobacteriales</taxon>
        <taxon>Flavobacteriaceae</taxon>
        <taxon>Flavobacterium</taxon>
    </lineage>
</organism>
<dbReference type="AlphaFoldDB" id="A0A1M7ZW33"/>
<reference evidence="4" key="1">
    <citation type="submission" date="2016-12" db="EMBL/GenBank/DDBJ databases">
        <authorList>
            <person name="Varghese N."/>
            <person name="Submissions S."/>
        </authorList>
    </citation>
    <scope>NUCLEOTIDE SEQUENCE [LARGE SCALE GENOMIC DNA]</scope>
    <source>
        <strain evidence="4">DSM 18830</strain>
    </source>
</reference>
<dbReference type="Proteomes" id="UP000184611">
    <property type="component" value="Unassembled WGS sequence"/>
</dbReference>
<dbReference type="SUPFAM" id="SSF53448">
    <property type="entry name" value="Nucleotide-diphospho-sugar transferases"/>
    <property type="match status" value="1"/>
</dbReference>
<keyword evidence="4" id="KW-1185">Reference proteome</keyword>
<dbReference type="CDD" id="cd00761">
    <property type="entry name" value="Glyco_tranf_GTA_type"/>
    <property type="match status" value="1"/>
</dbReference>
<dbReference type="RefSeq" id="WP_073582902.1">
    <property type="nucleotide sequence ID" value="NZ_CBCSEA010000004.1"/>
</dbReference>
<dbReference type="InterPro" id="IPR029044">
    <property type="entry name" value="Nucleotide-diphossugar_trans"/>
</dbReference>